<keyword evidence="4" id="KW-1015">Disulfide bond</keyword>
<evidence type="ECO:0000256" key="6">
    <source>
        <dbReference type="SAM" id="SignalP"/>
    </source>
</evidence>
<evidence type="ECO:0000256" key="5">
    <source>
        <dbReference type="RuleBase" id="RU363034"/>
    </source>
</evidence>
<dbReference type="PROSITE" id="PS50240">
    <property type="entry name" value="TRYPSIN_DOM"/>
    <property type="match status" value="1"/>
</dbReference>
<dbReference type="InterPro" id="IPR018114">
    <property type="entry name" value="TRYPSIN_HIS"/>
</dbReference>
<dbReference type="Proteomes" id="UP000594454">
    <property type="component" value="Chromosome 2"/>
</dbReference>
<reference evidence="8 9" key="1">
    <citation type="submission" date="2020-11" db="EMBL/GenBank/DDBJ databases">
        <authorList>
            <person name="Wallbank WR R."/>
            <person name="Pardo Diaz C."/>
            <person name="Kozak K."/>
            <person name="Martin S."/>
            <person name="Jiggins C."/>
            <person name="Moest M."/>
            <person name="Warren A I."/>
            <person name="Generalovic N T."/>
            <person name="Byers J.R.P. K."/>
            <person name="Montejo-Kovacevich G."/>
            <person name="Yen C E."/>
        </authorList>
    </citation>
    <scope>NUCLEOTIDE SEQUENCE [LARGE SCALE GENOMIC DNA]</scope>
</reference>
<dbReference type="OrthoDB" id="5597713at2759"/>
<dbReference type="EMBL" id="LR899010">
    <property type="protein sequence ID" value="CAD7083013.1"/>
    <property type="molecule type" value="Genomic_DNA"/>
</dbReference>
<dbReference type="InParanoid" id="A0A7R8YRS0"/>
<dbReference type="CDD" id="cd00190">
    <property type="entry name" value="Tryp_SPc"/>
    <property type="match status" value="1"/>
</dbReference>
<dbReference type="SUPFAM" id="SSF50494">
    <property type="entry name" value="Trypsin-like serine proteases"/>
    <property type="match status" value="1"/>
</dbReference>
<evidence type="ECO:0000313" key="9">
    <source>
        <dbReference type="Proteomes" id="UP000594454"/>
    </source>
</evidence>
<organism evidence="8 9">
    <name type="scientific">Hermetia illucens</name>
    <name type="common">Black soldier fly</name>
    <dbReference type="NCBI Taxonomy" id="343691"/>
    <lineage>
        <taxon>Eukaryota</taxon>
        <taxon>Metazoa</taxon>
        <taxon>Ecdysozoa</taxon>
        <taxon>Arthropoda</taxon>
        <taxon>Hexapoda</taxon>
        <taxon>Insecta</taxon>
        <taxon>Pterygota</taxon>
        <taxon>Neoptera</taxon>
        <taxon>Endopterygota</taxon>
        <taxon>Diptera</taxon>
        <taxon>Brachycera</taxon>
        <taxon>Stratiomyomorpha</taxon>
        <taxon>Stratiomyidae</taxon>
        <taxon>Hermetiinae</taxon>
        <taxon>Hermetia</taxon>
    </lineage>
</organism>
<evidence type="ECO:0000256" key="3">
    <source>
        <dbReference type="ARBA" id="ARBA00022825"/>
    </source>
</evidence>
<dbReference type="PROSITE" id="PS00135">
    <property type="entry name" value="TRYPSIN_SER"/>
    <property type="match status" value="1"/>
</dbReference>
<sequence>MKRAILLLSLSLALVSVQGFVLQSVRIVNGTTSAPGQFPYQVMVIASIPFGQALCGGTLISDQWIVTAGHCIDGAYAFEVHLGAQKFNDYTEPGREIYFSFDSILHERYTASIAANDIGLIKLPNKVNFTKNIQPASLPTSQDLLVGKTVIASGWGLQSTSASRPASELQYAPLQVLSNEECAKSYDPVLIRPSIICAKGANLQSPCSGDSGGPLVLNGTRTLVGITSFGSVLGCDFGYPGGFSRVAYFLDWISAKTGIKV</sequence>
<gene>
    <name evidence="8" type="ORF">HERILL_LOCUS6006</name>
</gene>
<dbReference type="InterPro" id="IPR001254">
    <property type="entry name" value="Trypsin_dom"/>
</dbReference>
<keyword evidence="2 5" id="KW-0378">Hydrolase</keyword>
<dbReference type="InterPro" id="IPR001314">
    <property type="entry name" value="Peptidase_S1A"/>
</dbReference>
<evidence type="ECO:0000313" key="8">
    <source>
        <dbReference type="EMBL" id="CAD7083013.1"/>
    </source>
</evidence>
<dbReference type="InterPro" id="IPR009003">
    <property type="entry name" value="Peptidase_S1_PA"/>
</dbReference>
<dbReference type="Pfam" id="PF00089">
    <property type="entry name" value="Trypsin"/>
    <property type="match status" value="1"/>
</dbReference>
<accession>A0A7R8YRS0</accession>
<protein>
    <recommendedName>
        <fullName evidence="7">Peptidase S1 domain-containing protein</fullName>
    </recommendedName>
</protein>
<evidence type="ECO:0000256" key="1">
    <source>
        <dbReference type="ARBA" id="ARBA00022670"/>
    </source>
</evidence>
<dbReference type="FunFam" id="2.40.10.10:FF:000034">
    <property type="entry name" value="Eupolytin"/>
    <property type="match status" value="1"/>
</dbReference>
<evidence type="ECO:0000259" key="7">
    <source>
        <dbReference type="PROSITE" id="PS50240"/>
    </source>
</evidence>
<proteinExistence type="predicted"/>
<keyword evidence="9" id="KW-1185">Reference proteome</keyword>
<dbReference type="InterPro" id="IPR033116">
    <property type="entry name" value="TRYPSIN_SER"/>
</dbReference>
<evidence type="ECO:0000256" key="2">
    <source>
        <dbReference type="ARBA" id="ARBA00022801"/>
    </source>
</evidence>
<evidence type="ECO:0000256" key="4">
    <source>
        <dbReference type="ARBA" id="ARBA00023157"/>
    </source>
</evidence>
<keyword evidence="1 5" id="KW-0645">Protease</keyword>
<dbReference type="PANTHER" id="PTHR24252:SF7">
    <property type="entry name" value="HYALIN"/>
    <property type="match status" value="1"/>
</dbReference>
<dbReference type="GO" id="GO:0004252">
    <property type="term" value="F:serine-type endopeptidase activity"/>
    <property type="evidence" value="ECO:0007669"/>
    <property type="project" value="InterPro"/>
</dbReference>
<feature type="domain" description="Peptidase S1" evidence="7">
    <location>
        <begin position="27"/>
        <end position="258"/>
    </location>
</feature>
<name>A0A7R8YRS0_HERIL</name>
<keyword evidence="6" id="KW-0732">Signal</keyword>
<dbReference type="AlphaFoldDB" id="A0A7R8YRS0"/>
<dbReference type="OMA" id="HCTQGAT"/>
<dbReference type="PANTHER" id="PTHR24252">
    <property type="entry name" value="ACROSIN-RELATED"/>
    <property type="match status" value="1"/>
</dbReference>
<dbReference type="PRINTS" id="PR00722">
    <property type="entry name" value="CHYMOTRYPSIN"/>
</dbReference>
<dbReference type="Gene3D" id="2.40.10.10">
    <property type="entry name" value="Trypsin-like serine proteases"/>
    <property type="match status" value="1"/>
</dbReference>
<dbReference type="GO" id="GO:0006508">
    <property type="term" value="P:proteolysis"/>
    <property type="evidence" value="ECO:0007669"/>
    <property type="project" value="UniProtKB-KW"/>
</dbReference>
<feature type="signal peptide" evidence="6">
    <location>
        <begin position="1"/>
        <end position="19"/>
    </location>
</feature>
<feature type="chain" id="PRO_5031370969" description="Peptidase S1 domain-containing protein" evidence="6">
    <location>
        <begin position="20"/>
        <end position="261"/>
    </location>
</feature>
<dbReference type="SMART" id="SM00020">
    <property type="entry name" value="Tryp_SPc"/>
    <property type="match status" value="1"/>
</dbReference>
<dbReference type="InterPro" id="IPR043504">
    <property type="entry name" value="Peptidase_S1_PA_chymotrypsin"/>
</dbReference>
<dbReference type="PROSITE" id="PS00134">
    <property type="entry name" value="TRYPSIN_HIS"/>
    <property type="match status" value="1"/>
</dbReference>
<keyword evidence="3 5" id="KW-0720">Serine protease</keyword>